<evidence type="ECO:0000256" key="1">
    <source>
        <dbReference type="SAM" id="MobiDB-lite"/>
    </source>
</evidence>
<keyword evidence="3" id="KW-1185">Reference proteome</keyword>
<gene>
    <name evidence="2" type="ORF">STARVERO_01232</name>
</gene>
<sequence>MTNDPKNKQGMGEHHDTRQGDQGHKSSQLNNPDKQHTQSPGGQRQQGEERRDPNQQHKGGQR</sequence>
<feature type="compositionally biased region" description="Polar residues" evidence="1">
    <location>
        <begin position="25"/>
        <end position="45"/>
    </location>
</feature>
<evidence type="ECO:0000313" key="3">
    <source>
        <dbReference type="Proteomes" id="UP000433050"/>
    </source>
</evidence>
<dbReference type="RefSeq" id="WP_144343611.1">
    <property type="nucleotide sequence ID" value="NZ_CACSAS010000001.1"/>
</dbReference>
<protein>
    <submittedName>
        <fullName evidence="2">Uncharacterized protein</fullName>
    </submittedName>
</protein>
<feature type="compositionally biased region" description="Basic and acidic residues" evidence="1">
    <location>
        <begin position="46"/>
        <end position="55"/>
    </location>
</feature>
<reference evidence="2 3" key="1">
    <citation type="submission" date="2019-12" db="EMBL/GenBank/DDBJ databases">
        <authorList>
            <person name="Reyes-Prieto M."/>
        </authorList>
    </citation>
    <scope>NUCLEOTIDE SEQUENCE [LARGE SCALE GENOMIC DNA]</scope>
    <source>
        <strain evidence="2">HF14-78462</strain>
    </source>
</reference>
<evidence type="ECO:0000313" key="2">
    <source>
        <dbReference type="EMBL" id="CAA0090874.1"/>
    </source>
</evidence>
<organism evidence="2 3">
    <name type="scientific">Starkeya nomas</name>
    <dbReference type="NCBI Taxonomy" id="2666134"/>
    <lineage>
        <taxon>Bacteria</taxon>
        <taxon>Pseudomonadati</taxon>
        <taxon>Pseudomonadota</taxon>
        <taxon>Alphaproteobacteria</taxon>
        <taxon>Hyphomicrobiales</taxon>
        <taxon>Xanthobacteraceae</taxon>
        <taxon>Starkeya</taxon>
    </lineage>
</organism>
<accession>A0A5S9NJS6</accession>
<feature type="compositionally biased region" description="Basic and acidic residues" evidence="1">
    <location>
        <begin position="1"/>
        <end position="24"/>
    </location>
</feature>
<proteinExistence type="predicted"/>
<name>A0A5S9NJS6_9HYPH</name>
<dbReference type="AlphaFoldDB" id="A0A5S9NJS6"/>
<dbReference type="EMBL" id="CACSAS010000001">
    <property type="protein sequence ID" value="CAA0090874.1"/>
    <property type="molecule type" value="Genomic_DNA"/>
</dbReference>
<dbReference type="Proteomes" id="UP000433050">
    <property type="component" value="Unassembled WGS sequence"/>
</dbReference>
<feature type="region of interest" description="Disordered" evidence="1">
    <location>
        <begin position="1"/>
        <end position="62"/>
    </location>
</feature>